<evidence type="ECO:0000313" key="1">
    <source>
        <dbReference type="EMBL" id="AWH86812.1"/>
    </source>
</evidence>
<keyword evidence="2" id="KW-1185">Reference proteome</keyword>
<dbReference type="NCBIfam" id="TIGR04131">
    <property type="entry name" value="Bac_Flav_CTERM"/>
    <property type="match status" value="1"/>
</dbReference>
<dbReference type="Proteomes" id="UP000244929">
    <property type="component" value="Chromosome"/>
</dbReference>
<sequence length="1104" mass="120049">MSFFHTLFPHGFKYDFYLRPVAILWLLCTAITAKAQLPDFDFNVAFTNETCPGNGTLTFSTENTTPGATFLYTVYHNPNLDVPISSSADLLVDGLSAGTYTIIALQTLGNQTSTEQVEVTLENQITPLTYTISSTTHDCMVGGQLVITTLTGIASQYEIISGPVTRPLQDSNVFDALPAGQYNIRVFNNCGQAVVTTYTVVADPGAPVVSQPILEDVYSGDCDSVTITNTLTYPEGTVISYPLTVTYTIHLPGGAPPQVVTMNFADGAPSYLEFVNEFPAFAGETYTYDLVVTNSCGIQYGNSGMTVNPAPEISHSLIPLPCGHYYLTLDVAHYMPPFTFDFSTVPAGFNPTVFNAAYPGPYAEGPVAFGGESMHVPEGNYTVSVTDACGRTGTISFTVQEIIPEPSVSGRNNGCFSLFGRIIASVTDRKLVFAEITAAPADYTFALPSNVSSFINGSGTLIVPNLPLGFYTLHLIDECGTEYTVTAEVPPFTEQDFTALPLADCREGIGAVRVTSGNGKLTALSITSAPAAFGQTLPFDVSASISSAGIFFMDDLPAGNYTFSGTDICGIQRTVSANITGYMPMGGVPFTFEPHCSSFDIALFDSDTSSGTPGYWLQMENPDVPGQWVHPGNGTIYPEGTLPDSSNSLALENNHTTVNLLYFGKFRIVKAFETVGNGTSLKICIEVLGEFNYYDGVKIENIYNISCLENTDDIFVEATGLAPLHYRIEKKDGLPFFLDNGTNSVYSGLAIGSYQFVVEDACGHIGRRTENINLLPELAHAHDPGGMLECIQPGQPEFLPFDLSLQNSGILGDQSPNAYTVTYHLSQEDADAGINPLPVLYTNTSNPQTIYARLVHNFIDICHDVVSFGLQVSEYPRLTMDEEEYVCVDGGSVTLSADPGYDTYEWSTGENTSSIVVETPGIYTVTVANVYDGTVCATTREITVNPSEAPTVLDIETSDWTDNHNSITIRVSGSGLYEYSIDGNNFQDSPVFSGLETGVYFLYIRDKNGCGMIVKEFYLLNYPKFFTPNGDGINDTWRIQFSIVEPGMEIFIFDRYGKFLAQIDPTGRGWDGMYHGRPLPSTDYWFLVKRTDGKEHRGHFSMIR</sequence>
<dbReference type="AlphaFoldDB" id="A0A2S1R2H9"/>
<reference evidence="1 2" key="1">
    <citation type="submission" date="2018-04" db="EMBL/GenBank/DDBJ databases">
        <title>Genome sequencing of Flavobacterium sp. HYN0059.</title>
        <authorList>
            <person name="Yi H."/>
            <person name="Baek C."/>
        </authorList>
    </citation>
    <scope>NUCLEOTIDE SEQUENCE [LARGE SCALE GENOMIC DNA]</scope>
    <source>
        <strain evidence="1 2">HYN0059</strain>
    </source>
</reference>
<dbReference type="KEGG" id="falb:HYN59_17600"/>
<dbReference type="Pfam" id="PF13585">
    <property type="entry name" value="CHU_C"/>
    <property type="match status" value="1"/>
</dbReference>
<name>A0A2S1R2H9_9FLAO</name>
<dbReference type="InterPro" id="IPR026341">
    <property type="entry name" value="T9SS_type_B"/>
</dbReference>
<proteinExistence type="predicted"/>
<accession>A0A2S1R2H9</accession>
<evidence type="ECO:0008006" key="3">
    <source>
        <dbReference type="Google" id="ProtNLM"/>
    </source>
</evidence>
<evidence type="ECO:0000313" key="2">
    <source>
        <dbReference type="Proteomes" id="UP000244929"/>
    </source>
</evidence>
<protein>
    <recommendedName>
        <fullName evidence="3">T9SS type B sorting domain-containing protein</fullName>
    </recommendedName>
</protein>
<dbReference type="EMBL" id="CP029186">
    <property type="protein sequence ID" value="AWH86812.1"/>
    <property type="molecule type" value="Genomic_DNA"/>
</dbReference>
<gene>
    <name evidence="1" type="ORF">HYN59_17600</name>
</gene>
<organism evidence="1 2">
    <name type="scientific">Flavobacterium album</name>
    <dbReference type="NCBI Taxonomy" id="2175091"/>
    <lineage>
        <taxon>Bacteria</taxon>
        <taxon>Pseudomonadati</taxon>
        <taxon>Bacteroidota</taxon>
        <taxon>Flavobacteriia</taxon>
        <taxon>Flavobacteriales</taxon>
        <taxon>Flavobacteriaceae</taxon>
        <taxon>Flavobacterium</taxon>
    </lineage>
</organism>
<dbReference type="RefSeq" id="WP_108779534.1">
    <property type="nucleotide sequence ID" value="NZ_CP029186.1"/>
</dbReference>
<dbReference type="OrthoDB" id="601690at2"/>